<keyword evidence="5" id="KW-0966">Cell projection</keyword>
<dbReference type="InterPro" id="IPR001611">
    <property type="entry name" value="Leu-rich_rpt"/>
</dbReference>
<feature type="region of interest" description="Disordered" evidence="6">
    <location>
        <begin position="1"/>
        <end position="25"/>
    </location>
</feature>
<accession>A0A8C3URJ9</accession>
<dbReference type="Gene3D" id="3.80.10.10">
    <property type="entry name" value="Ribonuclease Inhibitor"/>
    <property type="match status" value="1"/>
</dbReference>
<keyword evidence="4" id="KW-0969">Cilium</keyword>
<evidence type="ECO:0000256" key="1">
    <source>
        <dbReference type="ARBA" id="ARBA00004138"/>
    </source>
</evidence>
<dbReference type="Proteomes" id="UP000694563">
    <property type="component" value="Chromosome 23"/>
</dbReference>
<evidence type="ECO:0000313" key="7">
    <source>
        <dbReference type="Ensembl" id="ENSCUSP00005018446.1"/>
    </source>
</evidence>
<evidence type="ECO:0000256" key="6">
    <source>
        <dbReference type="SAM" id="MobiDB-lite"/>
    </source>
</evidence>
<sequence length="290" mass="32013">MDPQAIPTMAEQEDTPCGAPEEPSPGVTLSDSLIVTQLGSTGPLPTSSIRLDRENISSIGKLQRLGQIHSLYLQQNQIKKIENLESFPNLRFLCLAGNRIQKVENLQALPHLSLLDLSHNLIQVLDTEELPHSLQILDLTGNECTQQDGYRWVRRGRTGRKTPQKIGRSLGVTQLWPFSASKRAGKGILGKGWSDRTRGEWIHIARGDLGKEFLAGRGWSGIPRVAVAAPGSLDISQDSLEHAGIVKCVPGWRWMGFKFPSHPNYSMKIKHSLAHQTPGIESLLSKPQGF</sequence>
<dbReference type="PANTHER" id="PTHR45973:SF9">
    <property type="entry name" value="LEUCINE-RICH REPEAT-CONTAINING PROTEIN 46"/>
    <property type="match status" value="1"/>
</dbReference>
<dbReference type="AlphaFoldDB" id="A0A8C3URJ9"/>
<proteinExistence type="predicted"/>
<dbReference type="SUPFAM" id="SSF52058">
    <property type="entry name" value="L domain-like"/>
    <property type="match status" value="1"/>
</dbReference>
<dbReference type="PANTHER" id="PTHR45973">
    <property type="entry name" value="PROTEIN PHOSPHATASE 1 REGULATORY SUBUNIT SDS22-RELATED"/>
    <property type="match status" value="1"/>
</dbReference>
<dbReference type="Ensembl" id="ENSCUST00005019134.1">
    <property type="protein sequence ID" value="ENSCUSP00005018446.1"/>
    <property type="gene ID" value="ENSCUSG00005011832.1"/>
</dbReference>
<keyword evidence="8" id="KW-1185">Reference proteome</keyword>
<dbReference type="Pfam" id="PF12799">
    <property type="entry name" value="LRR_4"/>
    <property type="match status" value="1"/>
</dbReference>
<reference evidence="7" key="1">
    <citation type="submission" date="2020-10" db="EMBL/GenBank/DDBJ databases">
        <title>Catharus ustulatus (Swainson's thrush) genome, bCatUst1, primary haplotype v2.</title>
        <authorList>
            <person name="Delmore K."/>
            <person name="Vafadar M."/>
            <person name="Formenti G."/>
            <person name="Chow W."/>
            <person name="Pelan S."/>
            <person name="Howe K."/>
            <person name="Rhie A."/>
            <person name="Mountcastle J."/>
            <person name="Haase B."/>
            <person name="Fedrigo O."/>
            <person name="Jarvis E.D."/>
        </authorList>
    </citation>
    <scope>NUCLEOTIDE SEQUENCE [LARGE SCALE GENOMIC DNA]</scope>
</reference>
<evidence type="ECO:0000256" key="5">
    <source>
        <dbReference type="ARBA" id="ARBA00023273"/>
    </source>
</evidence>
<reference evidence="7" key="2">
    <citation type="submission" date="2025-08" db="UniProtKB">
        <authorList>
            <consortium name="Ensembl"/>
        </authorList>
    </citation>
    <scope>IDENTIFICATION</scope>
</reference>
<evidence type="ECO:0000313" key="8">
    <source>
        <dbReference type="Proteomes" id="UP000694563"/>
    </source>
</evidence>
<protein>
    <submittedName>
        <fullName evidence="7">Leucine rich repeat containing 46</fullName>
    </submittedName>
</protein>
<keyword evidence="2" id="KW-0433">Leucine-rich repeat</keyword>
<dbReference type="InterPro" id="IPR025875">
    <property type="entry name" value="Leu-rich_rpt_4"/>
</dbReference>
<reference evidence="7" key="3">
    <citation type="submission" date="2025-09" db="UniProtKB">
        <authorList>
            <consortium name="Ensembl"/>
        </authorList>
    </citation>
    <scope>IDENTIFICATION</scope>
</reference>
<dbReference type="InterPro" id="IPR050576">
    <property type="entry name" value="Cilia_flagella_integrity"/>
</dbReference>
<evidence type="ECO:0000256" key="2">
    <source>
        <dbReference type="ARBA" id="ARBA00022614"/>
    </source>
</evidence>
<dbReference type="InterPro" id="IPR032675">
    <property type="entry name" value="LRR_dom_sf"/>
</dbReference>
<organism evidence="7 8">
    <name type="scientific">Catharus ustulatus</name>
    <name type="common">Russet-backed thrush</name>
    <name type="synonym">Hylocichla ustulatus</name>
    <dbReference type="NCBI Taxonomy" id="91951"/>
    <lineage>
        <taxon>Eukaryota</taxon>
        <taxon>Metazoa</taxon>
        <taxon>Chordata</taxon>
        <taxon>Craniata</taxon>
        <taxon>Vertebrata</taxon>
        <taxon>Euteleostomi</taxon>
        <taxon>Archelosauria</taxon>
        <taxon>Archosauria</taxon>
        <taxon>Dinosauria</taxon>
        <taxon>Saurischia</taxon>
        <taxon>Theropoda</taxon>
        <taxon>Coelurosauria</taxon>
        <taxon>Aves</taxon>
        <taxon>Neognathae</taxon>
        <taxon>Neoaves</taxon>
        <taxon>Telluraves</taxon>
        <taxon>Australaves</taxon>
        <taxon>Passeriformes</taxon>
        <taxon>Turdidae</taxon>
        <taxon>Catharus</taxon>
    </lineage>
</organism>
<name>A0A8C3URJ9_CATUS</name>
<dbReference type="PROSITE" id="PS51450">
    <property type="entry name" value="LRR"/>
    <property type="match status" value="2"/>
</dbReference>
<dbReference type="SMART" id="SM00365">
    <property type="entry name" value="LRR_SD22"/>
    <property type="match status" value="3"/>
</dbReference>
<evidence type="ECO:0000256" key="3">
    <source>
        <dbReference type="ARBA" id="ARBA00022737"/>
    </source>
</evidence>
<evidence type="ECO:0000256" key="4">
    <source>
        <dbReference type="ARBA" id="ARBA00023069"/>
    </source>
</evidence>
<comment type="subcellular location">
    <subcellularLocation>
        <location evidence="1">Cell projection</location>
        <location evidence="1">Cilium</location>
    </subcellularLocation>
</comment>
<keyword evidence="3" id="KW-0677">Repeat</keyword>